<proteinExistence type="predicted"/>
<evidence type="ECO:0000313" key="2">
    <source>
        <dbReference type="Proteomes" id="UP000243333"/>
    </source>
</evidence>
<evidence type="ECO:0000313" key="1">
    <source>
        <dbReference type="EMBL" id="SDF17411.1"/>
    </source>
</evidence>
<dbReference type="STRING" id="1123285.SAMN05660235_00708"/>
<dbReference type="EMBL" id="FNBU01000003">
    <property type="protein sequence ID" value="SDF17411.1"/>
    <property type="molecule type" value="Genomic_DNA"/>
</dbReference>
<protein>
    <submittedName>
        <fullName evidence="1">Uncharacterized protein</fullName>
    </submittedName>
</protein>
<dbReference type="AlphaFoldDB" id="A0A1G7IXK9"/>
<dbReference type="OrthoDB" id="1684354at2"/>
<sequence length="320" mass="35173">MPPMLILPVANGVLPRPHGGTIAGMFAMEQGKMLAELGVGRDLLICPWVMDSQSLYPVGVLARLVDIRQHTVICEHGQERAVLLAVLEGREHARWHSLRTAGGYVFSSSVEVLDLRGMRKEYPVISGAGWSPAGGYTEFRDKSDIPVTIYGTDLMTGEEVRITANLGGLVEQEQAHTIEHAIIRALKAYGLCSVRTLLDSIARETDELKQTLEFSIKYTMPEFLGVTSSGVCGNPMTNLAHFYLAKEFVENVRAGKSLDASLAAARRSTMSQLTQDLGLTMQQGLRMLQGLKKGMSHDDTPLKVETCKKVISRFPFEPWG</sequence>
<keyword evidence="2" id="KW-1185">Reference proteome</keyword>
<dbReference type="RefSeq" id="WP_093688170.1">
    <property type="nucleotide sequence ID" value="NZ_FNBU01000003.1"/>
</dbReference>
<gene>
    <name evidence="1" type="ORF">SAMN05660235_00708</name>
</gene>
<reference evidence="2" key="1">
    <citation type="submission" date="2016-10" db="EMBL/GenBank/DDBJ databases">
        <authorList>
            <person name="Varghese N."/>
            <person name="Submissions S."/>
        </authorList>
    </citation>
    <scope>NUCLEOTIDE SEQUENCE [LARGE SCALE GENOMIC DNA]</scope>
    <source>
        <strain evidence="2">DSM 23256</strain>
    </source>
</reference>
<dbReference type="Proteomes" id="UP000243333">
    <property type="component" value="Unassembled WGS sequence"/>
</dbReference>
<name>A0A1G7IXK9_9FIRM</name>
<organism evidence="1 2">
    <name type="scientific">Sporolituus thermophilus DSM 23256</name>
    <dbReference type="NCBI Taxonomy" id="1123285"/>
    <lineage>
        <taxon>Bacteria</taxon>
        <taxon>Bacillati</taxon>
        <taxon>Bacillota</taxon>
        <taxon>Negativicutes</taxon>
        <taxon>Selenomonadales</taxon>
        <taxon>Sporomusaceae</taxon>
        <taxon>Sporolituus</taxon>
    </lineage>
</organism>
<accession>A0A1G7IXK9</accession>